<dbReference type="AlphaFoldDB" id="A0A644Y8Z4"/>
<accession>A0A644Y8Z4</accession>
<protein>
    <submittedName>
        <fullName evidence="1">Uncharacterized protein</fullName>
    </submittedName>
</protein>
<dbReference type="EMBL" id="VSSQ01004396">
    <property type="protein sequence ID" value="MPM25025.1"/>
    <property type="molecule type" value="Genomic_DNA"/>
</dbReference>
<sequence length="409" mass="44274">MGCRHRPAYLLGDDLADLFDIHADQLGQIVQIAAHQRPVADAGQQWCGRPDCLQAAIDPVEIVLGDHVAHHEAIERHPAAHQLPHRGLPRLEPQIARIQTVRLHRHIGLRNEGLIETEHLQRSSLTGRVPIEGEDHLAIECIVVAHQPLQHPCVIGSERRATRSHSSVDAGEVARHHVGVALDDDRLGLLADRLPGQVESVQHMRLLVDDGLRGVQVLRGHPVVVENSSRPETEHGLGRVLDRPDHPALEVVPARLTDQPGPDQLLIAESGAMQMIVQGFAILGGISHAEVLGGFPIETAAVDELAEDHRLRAGDLALIELRGRLIGGQHPLPQARLGGRAAVVADAQLDAGLVGQRLDGLGETQIVDLLEKGDDIATLAAAEAVVEAPRWRHLKTGGLLVMERAQPLQ</sequence>
<gene>
    <name evidence="1" type="ORF">SDC9_71514</name>
</gene>
<comment type="caution">
    <text evidence="1">The sequence shown here is derived from an EMBL/GenBank/DDBJ whole genome shotgun (WGS) entry which is preliminary data.</text>
</comment>
<proteinExistence type="predicted"/>
<evidence type="ECO:0000313" key="1">
    <source>
        <dbReference type="EMBL" id="MPM25025.1"/>
    </source>
</evidence>
<reference evidence="1" key="1">
    <citation type="submission" date="2019-08" db="EMBL/GenBank/DDBJ databases">
        <authorList>
            <person name="Kucharzyk K."/>
            <person name="Murdoch R.W."/>
            <person name="Higgins S."/>
            <person name="Loffler F."/>
        </authorList>
    </citation>
    <scope>NUCLEOTIDE SEQUENCE</scope>
</reference>
<organism evidence="1">
    <name type="scientific">bioreactor metagenome</name>
    <dbReference type="NCBI Taxonomy" id="1076179"/>
    <lineage>
        <taxon>unclassified sequences</taxon>
        <taxon>metagenomes</taxon>
        <taxon>ecological metagenomes</taxon>
    </lineage>
</organism>
<name>A0A644Y8Z4_9ZZZZ</name>